<organism evidence="8 9">
    <name type="scientific">Candidatus Muproteobacteria bacterium RBG_16_65_31</name>
    <dbReference type="NCBI Taxonomy" id="1817759"/>
    <lineage>
        <taxon>Bacteria</taxon>
        <taxon>Pseudomonadati</taxon>
        <taxon>Pseudomonadota</taxon>
        <taxon>Candidatus Muproteobacteria</taxon>
    </lineage>
</organism>
<evidence type="ECO:0008006" key="10">
    <source>
        <dbReference type="Google" id="ProtNLM"/>
    </source>
</evidence>
<evidence type="ECO:0000256" key="7">
    <source>
        <dbReference type="ARBA" id="ARBA00023237"/>
    </source>
</evidence>
<evidence type="ECO:0000256" key="5">
    <source>
        <dbReference type="ARBA" id="ARBA00022692"/>
    </source>
</evidence>
<keyword evidence="7" id="KW-0998">Cell outer membrane</keyword>
<comment type="similarity">
    <text evidence="2">Belongs to the outer membrane factor (OMF) (TC 1.B.17) family.</text>
</comment>
<keyword evidence="4" id="KW-1134">Transmembrane beta strand</keyword>
<evidence type="ECO:0000256" key="1">
    <source>
        <dbReference type="ARBA" id="ARBA00004442"/>
    </source>
</evidence>
<dbReference type="GO" id="GO:0015288">
    <property type="term" value="F:porin activity"/>
    <property type="evidence" value="ECO:0007669"/>
    <property type="project" value="TreeGrafter"/>
</dbReference>
<dbReference type="InterPro" id="IPR003423">
    <property type="entry name" value="OMP_efflux"/>
</dbReference>
<evidence type="ECO:0000256" key="4">
    <source>
        <dbReference type="ARBA" id="ARBA00022452"/>
    </source>
</evidence>
<comment type="subcellular location">
    <subcellularLocation>
        <location evidence="1">Cell outer membrane</location>
    </subcellularLocation>
</comment>
<accession>A0A1F6TGB4</accession>
<dbReference type="GO" id="GO:0015562">
    <property type="term" value="F:efflux transmembrane transporter activity"/>
    <property type="evidence" value="ECO:0007669"/>
    <property type="project" value="InterPro"/>
</dbReference>
<dbReference type="PANTHER" id="PTHR30026">
    <property type="entry name" value="OUTER MEMBRANE PROTEIN TOLC"/>
    <property type="match status" value="1"/>
</dbReference>
<keyword evidence="6" id="KW-0472">Membrane</keyword>
<gene>
    <name evidence="8" type="ORF">A2V92_00705</name>
</gene>
<keyword evidence="5" id="KW-0812">Transmembrane</keyword>
<sequence length="416" mass="44140">MALLTCVAAVRAAEPVALLLPEAIHEALARNPLLAVETARTRESESDLETARAPLLPRLSATAYDNRLNEDRLSPVGSSTPGTSLYTRESFAGLTARQLLYDGGRSRGARDAAALGLEGQRTGLTAARDETILRVTQAFARALAITELVRVAQDALARQQSFETMTADFFRAGKATRLDVLKAEAARLDAEKSLTAARESEAVAVAQFAQAVGFDNRAGIVPRGALARDLAEAPPPEQAIDAALAHNPDLLRAAQQTEQARKNLDSARGVYRPELALQGSYGYRERDVGGSAPERIVGVTANWTLYGGGALSAQVAKAQARLTQAQEARRALELDIGTQVRDVLGAWRTALSDAHAAARLVETDREALAAAETLYRAGKATALDVLTAQADLARAEGAQVTALADHAIAQARLARL</sequence>
<evidence type="ECO:0000256" key="2">
    <source>
        <dbReference type="ARBA" id="ARBA00007613"/>
    </source>
</evidence>
<dbReference type="EMBL" id="MFST01000079">
    <property type="protein sequence ID" value="OGI44138.1"/>
    <property type="molecule type" value="Genomic_DNA"/>
</dbReference>
<evidence type="ECO:0000256" key="3">
    <source>
        <dbReference type="ARBA" id="ARBA00022448"/>
    </source>
</evidence>
<dbReference type="PANTHER" id="PTHR30026:SF20">
    <property type="entry name" value="OUTER MEMBRANE PROTEIN TOLC"/>
    <property type="match status" value="1"/>
</dbReference>
<dbReference type="Pfam" id="PF02321">
    <property type="entry name" value="OEP"/>
    <property type="match status" value="2"/>
</dbReference>
<dbReference type="GO" id="GO:0009279">
    <property type="term" value="C:cell outer membrane"/>
    <property type="evidence" value="ECO:0007669"/>
    <property type="project" value="UniProtKB-SubCell"/>
</dbReference>
<name>A0A1F6TGB4_9PROT</name>
<feature type="non-terminal residue" evidence="8">
    <location>
        <position position="416"/>
    </location>
</feature>
<proteinExistence type="inferred from homology"/>
<dbReference type="Gene3D" id="1.20.1600.10">
    <property type="entry name" value="Outer membrane efflux proteins (OEP)"/>
    <property type="match status" value="1"/>
</dbReference>
<protein>
    <recommendedName>
        <fullName evidence="10">Protein CyaE</fullName>
    </recommendedName>
</protein>
<evidence type="ECO:0000313" key="9">
    <source>
        <dbReference type="Proteomes" id="UP000179344"/>
    </source>
</evidence>
<comment type="caution">
    <text evidence="8">The sequence shown here is derived from an EMBL/GenBank/DDBJ whole genome shotgun (WGS) entry which is preliminary data.</text>
</comment>
<dbReference type="GO" id="GO:1990281">
    <property type="term" value="C:efflux pump complex"/>
    <property type="evidence" value="ECO:0007669"/>
    <property type="project" value="TreeGrafter"/>
</dbReference>
<evidence type="ECO:0000256" key="6">
    <source>
        <dbReference type="ARBA" id="ARBA00023136"/>
    </source>
</evidence>
<dbReference type="Proteomes" id="UP000179344">
    <property type="component" value="Unassembled WGS sequence"/>
</dbReference>
<evidence type="ECO:0000313" key="8">
    <source>
        <dbReference type="EMBL" id="OGI44138.1"/>
    </source>
</evidence>
<dbReference type="InterPro" id="IPR051906">
    <property type="entry name" value="TolC-like"/>
</dbReference>
<reference evidence="8 9" key="1">
    <citation type="journal article" date="2016" name="Nat. Commun.">
        <title>Thousands of microbial genomes shed light on interconnected biogeochemical processes in an aquifer system.</title>
        <authorList>
            <person name="Anantharaman K."/>
            <person name="Brown C.T."/>
            <person name="Hug L.A."/>
            <person name="Sharon I."/>
            <person name="Castelle C.J."/>
            <person name="Probst A.J."/>
            <person name="Thomas B.C."/>
            <person name="Singh A."/>
            <person name="Wilkins M.J."/>
            <person name="Karaoz U."/>
            <person name="Brodie E.L."/>
            <person name="Williams K.H."/>
            <person name="Hubbard S.S."/>
            <person name="Banfield J.F."/>
        </authorList>
    </citation>
    <scope>NUCLEOTIDE SEQUENCE [LARGE SCALE GENOMIC DNA]</scope>
</reference>
<keyword evidence="3" id="KW-0813">Transport</keyword>
<dbReference type="AlphaFoldDB" id="A0A1F6TGB4"/>
<dbReference type="SUPFAM" id="SSF56954">
    <property type="entry name" value="Outer membrane efflux proteins (OEP)"/>
    <property type="match status" value="1"/>
</dbReference>